<name>A0ABT3ITE2_9BACT</name>
<dbReference type="RefSeq" id="WP_264734053.1">
    <property type="nucleotide sequence ID" value="NZ_JAPDNR010000001.1"/>
</dbReference>
<organism evidence="2 3">
    <name type="scientific">Chitinophaga nivalis</name>
    <dbReference type="NCBI Taxonomy" id="2991709"/>
    <lineage>
        <taxon>Bacteria</taxon>
        <taxon>Pseudomonadati</taxon>
        <taxon>Bacteroidota</taxon>
        <taxon>Chitinophagia</taxon>
        <taxon>Chitinophagales</taxon>
        <taxon>Chitinophagaceae</taxon>
        <taxon>Chitinophaga</taxon>
    </lineage>
</organism>
<dbReference type="InterPro" id="IPR024775">
    <property type="entry name" value="DinB-like"/>
</dbReference>
<dbReference type="Pfam" id="PF12867">
    <property type="entry name" value="DinB_2"/>
    <property type="match status" value="1"/>
</dbReference>
<comment type="caution">
    <text evidence="2">The sequence shown here is derived from an EMBL/GenBank/DDBJ whole genome shotgun (WGS) entry which is preliminary data.</text>
</comment>
<dbReference type="Proteomes" id="UP001207742">
    <property type="component" value="Unassembled WGS sequence"/>
</dbReference>
<evidence type="ECO:0000313" key="3">
    <source>
        <dbReference type="Proteomes" id="UP001207742"/>
    </source>
</evidence>
<protein>
    <submittedName>
        <fullName evidence="2">DinB family protein</fullName>
    </submittedName>
</protein>
<evidence type="ECO:0000259" key="1">
    <source>
        <dbReference type="Pfam" id="PF12867"/>
    </source>
</evidence>
<gene>
    <name evidence="2" type="ORF">OL497_25320</name>
</gene>
<dbReference type="SUPFAM" id="SSF109854">
    <property type="entry name" value="DinB/YfiT-like putative metalloenzymes"/>
    <property type="match status" value="1"/>
</dbReference>
<reference evidence="2 3" key="1">
    <citation type="submission" date="2022-10" db="EMBL/GenBank/DDBJ databases">
        <title>Chitinophaga nivalis PC15 sp. nov., isolated from Pyeongchang county, South Korea.</title>
        <authorList>
            <person name="Trinh H.N."/>
        </authorList>
    </citation>
    <scope>NUCLEOTIDE SEQUENCE [LARGE SCALE GENOMIC DNA]</scope>
    <source>
        <strain evidence="2 3">PC14</strain>
    </source>
</reference>
<proteinExistence type="predicted"/>
<sequence>MKKSAIYPAPQFYDTYISKVPDITLAAALTQSLQDLENLDMAQLEPRGDYAYAPGKWSIKNVLQHITDTERIFNFRSLLYARNDKAIPPGMDQDLYADNSFVDHRSVAEVLGELIAVRHATIAMYKGFPDEVLLRTGISWKYEMSVLAMGFTTVGHQLHHLQILRERYL</sequence>
<keyword evidence="3" id="KW-1185">Reference proteome</keyword>
<accession>A0ABT3ITE2</accession>
<dbReference type="Gene3D" id="1.20.120.450">
    <property type="entry name" value="dinb family like domain"/>
    <property type="match status" value="1"/>
</dbReference>
<feature type="domain" description="DinB-like" evidence="1">
    <location>
        <begin position="33"/>
        <end position="163"/>
    </location>
</feature>
<dbReference type="EMBL" id="JAPDNS010000002">
    <property type="protein sequence ID" value="MCW3487243.1"/>
    <property type="molecule type" value="Genomic_DNA"/>
</dbReference>
<dbReference type="InterPro" id="IPR034660">
    <property type="entry name" value="DinB/YfiT-like"/>
</dbReference>
<evidence type="ECO:0000313" key="2">
    <source>
        <dbReference type="EMBL" id="MCW3487243.1"/>
    </source>
</evidence>